<evidence type="ECO:0000259" key="6">
    <source>
        <dbReference type="SMART" id="SM00478"/>
    </source>
</evidence>
<dbReference type="GO" id="GO:0005737">
    <property type="term" value="C:cytoplasm"/>
    <property type="evidence" value="ECO:0007669"/>
    <property type="project" value="TreeGrafter"/>
</dbReference>
<evidence type="ECO:0000256" key="5">
    <source>
        <dbReference type="ARBA" id="ARBA00023204"/>
    </source>
</evidence>
<dbReference type="GO" id="GO:0032131">
    <property type="term" value="F:alkylated DNA binding"/>
    <property type="evidence" value="ECO:0007669"/>
    <property type="project" value="TreeGrafter"/>
</dbReference>
<dbReference type="OrthoDB" id="9785929at2"/>
<sequence>MASVRSSEESGERMLLRPQQPYSYEETIRRLVSFEKTAYRSEGGKLYRTLRLSKRPVVVELEWEEEKSALAATVDTELDDRERMDLERILRRMFSLDVNLAPFYESIKMEPRLAQVVEERKGLHFVLDPTLYECLIKTIIGQQLNMAFAAKLVDRLIHLAGERLERAGEVLAVFPTPEQVARLRYEDLQALQFNRRKAEYVIDLSRRIAEGKLNLDELHRLEDQEVVGRLLPLRGIGRWTAECLLLFGMGRPNLLPAADIGLRNAVRRVYELDAQPTEKEVRQMGEAWSPWRSYATFYLWDTLSGQ</sequence>
<dbReference type="PANTHER" id="PTHR43003:SF5">
    <property type="entry name" value="DNA-3-METHYLADENINE GLYCOSYLASE"/>
    <property type="match status" value="1"/>
</dbReference>
<dbReference type="AlphaFoldDB" id="A0A235B5X3"/>
<accession>A0A235B5X3</accession>
<comment type="similarity">
    <text evidence="2">Belongs to the alkylbase DNA glycosidase AlkA family.</text>
</comment>
<gene>
    <name evidence="7" type="ORF">CHM34_13765</name>
</gene>
<dbReference type="EMBL" id="NOWF01000008">
    <property type="protein sequence ID" value="OYD06995.1"/>
    <property type="molecule type" value="Genomic_DNA"/>
</dbReference>
<dbReference type="InterPro" id="IPR037046">
    <property type="entry name" value="AlkA_N_sf"/>
</dbReference>
<dbReference type="GO" id="GO:0008725">
    <property type="term" value="F:DNA-3-methyladenine glycosylase activity"/>
    <property type="evidence" value="ECO:0007669"/>
    <property type="project" value="TreeGrafter"/>
</dbReference>
<keyword evidence="4" id="KW-0227">DNA damage</keyword>
<organism evidence="7 8">
    <name type="scientific">Paludifilum halophilum</name>
    <dbReference type="NCBI Taxonomy" id="1642702"/>
    <lineage>
        <taxon>Bacteria</taxon>
        <taxon>Bacillati</taxon>
        <taxon>Bacillota</taxon>
        <taxon>Bacilli</taxon>
        <taxon>Bacillales</taxon>
        <taxon>Thermoactinomycetaceae</taxon>
        <taxon>Paludifilum</taxon>
    </lineage>
</organism>
<dbReference type="Pfam" id="PF00730">
    <property type="entry name" value="HhH-GPD"/>
    <property type="match status" value="1"/>
</dbReference>
<dbReference type="InterPro" id="IPR011257">
    <property type="entry name" value="DNA_glycosylase"/>
</dbReference>
<comment type="catalytic activity">
    <reaction evidence="1">
        <text>Hydrolysis of alkylated DNA, releasing 3-methyladenine, 3-methylguanine, 7-methylguanine and 7-methyladenine.</text>
        <dbReference type="EC" id="3.2.2.21"/>
    </reaction>
</comment>
<dbReference type="SMART" id="SM00478">
    <property type="entry name" value="ENDO3c"/>
    <property type="match status" value="1"/>
</dbReference>
<dbReference type="FunFam" id="1.10.340.30:FF:000004">
    <property type="entry name" value="DNA-3-methyladenine glycosylase II"/>
    <property type="match status" value="1"/>
</dbReference>
<dbReference type="InterPro" id="IPR003265">
    <property type="entry name" value="HhH-GPD_domain"/>
</dbReference>
<dbReference type="Proteomes" id="UP000215459">
    <property type="component" value="Unassembled WGS sequence"/>
</dbReference>
<keyword evidence="8" id="KW-1185">Reference proteome</keyword>
<dbReference type="InterPro" id="IPR023170">
    <property type="entry name" value="HhH_base_excis_C"/>
</dbReference>
<dbReference type="GO" id="GO:0006285">
    <property type="term" value="P:base-excision repair, AP site formation"/>
    <property type="evidence" value="ECO:0007669"/>
    <property type="project" value="TreeGrafter"/>
</dbReference>
<dbReference type="InterPro" id="IPR051912">
    <property type="entry name" value="Alkylbase_DNA_Glycosylase/TA"/>
</dbReference>
<dbReference type="Gene3D" id="3.30.310.20">
    <property type="entry name" value="DNA-3-methyladenine glycosylase AlkA, N-terminal domain"/>
    <property type="match status" value="1"/>
</dbReference>
<dbReference type="Gene3D" id="1.10.1670.10">
    <property type="entry name" value="Helix-hairpin-Helix base-excision DNA repair enzymes (C-terminal)"/>
    <property type="match status" value="1"/>
</dbReference>
<dbReference type="GO" id="GO:0032993">
    <property type="term" value="C:protein-DNA complex"/>
    <property type="evidence" value="ECO:0007669"/>
    <property type="project" value="TreeGrafter"/>
</dbReference>
<dbReference type="Gene3D" id="1.10.340.30">
    <property type="entry name" value="Hypothetical protein, domain 2"/>
    <property type="match status" value="1"/>
</dbReference>
<dbReference type="PANTHER" id="PTHR43003">
    <property type="entry name" value="DNA-3-METHYLADENINE GLYCOSYLASE"/>
    <property type="match status" value="1"/>
</dbReference>
<proteinExistence type="inferred from homology"/>
<evidence type="ECO:0000256" key="1">
    <source>
        <dbReference type="ARBA" id="ARBA00000086"/>
    </source>
</evidence>
<protein>
    <recommendedName>
        <fullName evidence="3">DNA-3-methyladenine glycosylase II</fullName>
        <ecNumber evidence="3">3.2.2.21</ecNumber>
    </recommendedName>
</protein>
<keyword evidence="5" id="KW-0234">DNA repair</keyword>
<evidence type="ECO:0000256" key="2">
    <source>
        <dbReference type="ARBA" id="ARBA00010817"/>
    </source>
</evidence>
<evidence type="ECO:0000313" key="8">
    <source>
        <dbReference type="Proteomes" id="UP000215459"/>
    </source>
</evidence>
<reference evidence="7 8" key="1">
    <citation type="submission" date="2017-07" db="EMBL/GenBank/DDBJ databases">
        <title>The genome sequence of Paludifilum halophilum highlights mechanisms for microbial adaptation to high salt environemnts.</title>
        <authorList>
            <person name="Belbahri L."/>
        </authorList>
    </citation>
    <scope>NUCLEOTIDE SEQUENCE [LARGE SCALE GENOMIC DNA]</scope>
    <source>
        <strain evidence="7 8">DSM 102817</strain>
    </source>
</reference>
<evidence type="ECO:0000313" key="7">
    <source>
        <dbReference type="EMBL" id="OYD06995.1"/>
    </source>
</evidence>
<comment type="caution">
    <text evidence="7">The sequence shown here is derived from an EMBL/GenBank/DDBJ whole genome shotgun (WGS) entry which is preliminary data.</text>
</comment>
<dbReference type="SUPFAM" id="SSF48150">
    <property type="entry name" value="DNA-glycosylase"/>
    <property type="match status" value="1"/>
</dbReference>
<dbReference type="GO" id="GO:0043916">
    <property type="term" value="F:DNA-7-methylguanine glycosylase activity"/>
    <property type="evidence" value="ECO:0007669"/>
    <property type="project" value="TreeGrafter"/>
</dbReference>
<name>A0A235B5X3_9BACL</name>
<dbReference type="GO" id="GO:0006307">
    <property type="term" value="P:DNA alkylation repair"/>
    <property type="evidence" value="ECO:0007669"/>
    <property type="project" value="TreeGrafter"/>
</dbReference>
<feature type="domain" description="HhH-GPD" evidence="6">
    <location>
        <begin position="140"/>
        <end position="304"/>
    </location>
</feature>
<dbReference type="EC" id="3.2.2.21" evidence="3"/>
<evidence type="ECO:0000256" key="3">
    <source>
        <dbReference type="ARBA" id="ARBA00012000"/>
    </source>
</evidence>
<dbReference type="CDD" id="cd00056">
    <property type="entry name" value="ENDO3c"/>
    <property type="match status" value="1"/>
</dbReference>
<evidence type="ECO:0000256" key="4">
    <source>
        <dbReference type="ARBA" id="ARBA00022763"/>
    </source>
</evidence>